<evidence type="ECO:0000256" key="1">
    <source>
        <dbReference type="SAM" id="MobiDB-lite"/>
    </source>
</evidence>
<evidence type="ECO:0000313" key="2">
    <source>
        <dbReference type="EMBL" id="CAI9115081.1"/>
    </source>
</evidence>
<dbReference type="PANTHER" id="PTHR31286:SF99">
    <property type="entry name" value="DUF4283 DOMAIN-CONTAINING PROTEIN"/>
    <property type="match status" value="1"/>
</dbReference>
<evidence type="ECO:0000313" key="3">
    <source>
        <dbReference type="Proteomes" id="UP001161247"/>
    </source>
</evidence>
<keyword evidence="3" id="KW-1185">Reference proteome</keyword>
<dbReference type="PANTHER" id="PTHR31286">
    <property type="entry name" value="GLYCINE-RICH CELL WALL STRUCTURAL PROTEIN 1.8-LIKE"/>
    <property type="match status" value="1"/>
</dbReference>
<dbReference type="EMBL" id="OX459125">
    <property type="protein sequence ID" value="CAI9115081.1"/>
    <property type="molecule type" value="Genomic_DNA"/>
</dbReference>
<dbReference type="Proteomes" id="UP001161247">
    <property type="component" value="Chromosome 8"/>
</dbReference>
<name>A0AAV1E6F0_OLDCO</name>
<accession>A0AAV1E6F0</accession>
<dbReference type="InterPro" id="IPR040256">
    <property type="entry name" value="At4g02000-like"/>
</dbReference>
<gene>
    <name evidence="2" type="ORF">OLC1_LOCUS21671</name>
</gene>
<reference evidence="2" key="1">
    <citation type="submission" date="2023-03" db="EMBL/GenBank/DDBJ databases">
        <authorList>
            <person name="Julca I."/>
        </authorList>
    </citation>
    <scope>NUCLEOTIDE SEQUENCE</scope>
</reference>
<dbReference type="AlphaFoldDB" id="A0AAV1E6F0"/>
<proteinExistence type="predicted"/>
<organism evidence="2 3">
    <name type="scientific">Oldenlandia corymbosa var. corymbosa</name>
    <dbReference type="NCBI Taxonomy" id="529605"/>
    <lineage>
        <taxon>Eukaryota</taxon>
        <taxon>Viridiplantae</taxon>
        <taxon>Streptophyta</taxon>
        <taxon>Embryophyta</taxon>
        <taxon>Tracheophyta</taxon>
        <taxon>Spermatophyta</taxon>
        <taxon>Magnoliopsida</taxon>
        <taxon>eudicotyledons</taxon>
        <taxon>Gunneridae</taxon>
        <taxon>Pentapetalae</taxon>
        <taxon>asterids</taxon>
        <taxon>lamiids</taxon>
        <taxon>Gentianales</taxon>
        <taxon>Rubiaceae</taxon>
        <taxon>Rubioideae</taxon>
        <taxon>Spermacoceae</taxon>
        <taxon>Hedyotis-Oldenlandia complex</taxon>
        <taxon>Oldenlandia</taxon>
    </lineage>
</organism>
<feature type="region of interest" description="Disordered" evidence="1">
    <location>
        <begin position="209"/>
        <end position="240"/>
    </location>
</feature>
<feature type="region of interest" description="Disordered" evidence="1">
    <location>
        <begin position="1"/>
        <end position="41"/>
    </location>
</feature>
<protein>
    <submittedName>
        <fullName evidence="2">OLC1v1015915C1</fullName>
    </submittedName>
</protein>
<sequence>MASVPVEGSPYKTDQLMKDNTDSSIGEGVPRGTGNPSQNTSFTERLLGIRRRRASSKVQIKPGDVIMEKKRKKKVLYGGPWFVRPCCLAVQRWIPGFRGSMVTVNMMVTWIRLSLPIEYFYEIVLFSIGNFVGRTLKIDEKNLNANRGKFARAAVELNLNEPLSPIFKIEDRWQGVEYEGLLVICYNCGCVGHGSDLCQLEPRNLSPRTNPVVAADQGEEKQNSEIPVPTPLKGVLGEEE</sequence>